<evidence type="ECO:0000256" key="1">
    <source>
        <dbReference type="SAM" id="MobiDB-lite"/>
    </source>
</evidence>
<name>A0A6J7QT37_9ZZZZ</name>
<evidence type="ECO:0000313" key="2">
    <source>
        <dbReference type="EMBL" id="CAB5020908.1"/>
    </source>
</evidence>
<gene>
    <name evidence="2" type="ORF">UFOPK3967_02760</name>
</gene>
<dbReference type="EMBL" id="CAFBOS010000237">
    <property type="protein sequence ID" value="CAB5020908.1"/>
    <property type="molecule type" value="Genomic_DNA"/>
</dbReference>
<feature type="region of interest" description="Disordered" evidence="1">
    <location>
        <begin position="356"/>
        <end position="384"/>
    </location>
</feature>
<proteinExistence type="predicted"/>
<accession>A0A6J7QT37</accession>
<feature type="region of interest" description="Disordered" evidence="1">
    <location>
        <begin position="135"/>
        <end position="168"/>
    </location>
</feature>
<reference evidence="2" key="1">
    <citation type="submission" date="2020-05" db="EMBL/GenBank/DDBJ databases">
        <authorList>
            <person name="Chiriac C."/>
            <person name="Salcher M."/>
            <person name="Ghai R."/>
            <person name="Kavagutti S V."/>
        </authorList>
    </citation>
    <scope>NUCLEOTIDE SEQUENCE</scope>
</reference>
<protein>
    <submittedName>
        <fullName evidence="2">Unannotated protein</fullName>
    </submittedName>
</protein>
<sequence>MRRGIDGRLGRFVQEPSTWFGGQHRDYEFGDRATVRADQPHASWIGAQRLDHRRKAVHRIATPRPTTEPHSTGQRQRAVRIEPELSRLYLHCGGEARIEIDVCGVAAGAAGKRGDRSADFAGEHRVVQFEPFGDRPRFAARGGQREHPTVGGDAERRRSLDGHHDDRGSHVDLFVRHHELRIRRPHVAIRRRGRGDLDRSVHGPVPGIGVRLRCHAAPFGETTEVLLVLRWGVAQHPPQRLFEKRVLLDGPNDPECLLGRMHELDERSVLGGRRRVRWLGREPDRFAGPLCQRSRVPRFAGHEQYGVVRAGLDFLAGTHERGAWCLAAPLHDNVLTRRDARELCHQQRRVQVLARGQRTHQSNRIDARRDPGTPGIGERGARCGGQQRRRLERRFAEIDTLGVLPRGHEHRTPRIDRCHGSSVARYERIAKDHQR</sequence>
<organism evidence="2">
    <name type="scientific">freshwater metagenome</name>
    <dbReference type="NCBI Taxonomy" id="449393"/>
    <lineage>
        <taxon>unclassified sequences</taxon>
        <taxon>metagenomes</taxon>
        <taxon>ecological metagenomes</taxon>
    </lineage>
</organism>
<dbReference type="AlphaFoldDB" id="A0A6J7QT37"/>